<proteinExistence type="predicted"/>
<feature type="domain" description="Nucleoside phosphorylase" evidence="3">
    <location>
        <begin position="5"/>
        <end position="249"/>
    </location>
</feature>
<dbReference type="SUPFAM" id="SSF53167">
    <property type="entry name" value="Purine and uridine phosphorylases"/>
    <property type="match status" value="1"/>
</dbReference>
<dbReference type="InterPro" id="IPR010044">
    <property type="entry name" value="MTAP"/>
</dbReference>
<dbReference type="EMBL" id="PEXU01000056">
    <property type="protein sequence ID" value="PIS42133.1"/>
    <property type="molecule type" value="Genomic_DNA"/>
</dbReference>
<evidence type="ECO:0000259" key="3">
    <source>
        <dbReference type="Pfam" id="PF01048"/>
    </source>
</evidence>
<organism evidence="4 5">
    <name type="scientific">Candidatus Kerfeldbacteria bacterium CG08_land_8_20_14_0_20_40_16</name>
    <dbReference type="NCBI Taxonomy" id="2014244"/>
    <lineage>
        <taxon>Bacteria</taxon>
        <taxon>Candidatus Kerfeldiibacteriota</taxon>
    </lineage>
</organism>
<dbReference type="Proteomes" id="UP000231542">
    <property type="component" value="Unassembled WGS sequence"/>
</dbReference>
<evidence type="ECO:0000313" key="5">
    <source>
        <dbReference type="Proteomes" id="UP000231542"/>
    </source>
</evidence>
<name>A0A2H0YWM7_9BACT</name>
<keyword evidence="1" id="KW-0328">Glycosyltransferase</keyword>
<evidence type="ECO:0000256" key="2">
    <source>
        <dbReference type="ARBA" id="ARBA00022679"/>
    </source>
</evidence>
<dbReference type="GO" id="GO:0019509">
    <property type="term" value="P:L-methionine salvage from methylthioadenosine"/>
    <property type="evidence" value="ECO:0007669"/>
    <property type="project" value="TreeGrafter"/>
</dbReference>
<protein>
    <recommendedName>
        <fullName evidence="3">Nucleoside phosphorylase domain-containing protein</fullName>
    </recommendedName>
</protein>
<dbReference type="AlphaFoldDB" id="A0A2H0YWM7"/>
<comment type="caution">
    <text evidence="4">The sequence shown here is derived from an EMBL/GenBank/DDBJ whole genome shotgun (WGS) entry which is preliminary data.</text>
</comment>
<evidence type="ECO:0000256" key="1">
    <source>
        <dbReference type="ARBA" id="ARBA00022676"/>
    </source>
</evidence>
<evidence type="ECO:0000313" key="4">
    <source>
        <dbReference type="EMBL" id="PIS42133.1"/>
    </source>
</evidence>
<dbReference type="PANTHER" id="PTHR42679:SF2">
    <property type="entry name" value="S-METHYL-5'-THIOADENOSINE PHOSPHORYLASE"/>
    <property type="match status" value="1"/>
</dbReference>
<dbReference type="Pfam" id="PF01048">
    <property type="entry name" value="PNP_UDP_1"/>
    <property type="match status" value="1"/>
</dbReference>
<gene>
    <name evidence="4" type="ORF">COT24_04920</name>
</gene>
<dbReference type="PANTHER" id="PTHR42679">
    <property type="entry name" value="S-METHYL-5'-THIOADENOSINE PHOSPHORYLASE"/>
    <property type="match status" value="1"/>
</dbReference>
<dbReference type="InterPro" id="IPR035994">
    <property type="entry name" value="Nucleoside_phosphorylase_sf"/>
</dbReference>
<reference evidence="4 5" key="1">
    <citation type="submission" date="2017-09" db="EMBL/GenBank/DDBJ databases">
        <title>Depth-based differentiation of microbial function through sediment-hosted aquifers and enrichment of novel symbionts in the deep terrestrial subsurface.</title>
        <authorList>
            <person name="Probst A.J."/>
            <person name="Ladd B."/>
            <person name="Jarett J.K."/>
            <person name="Geller-Mcgrath D.E."/>
            <person name="Sieber C.M."/>
            <person name="Emerson J.B."/>
            <person name="Anantharaman K."/>
            <person name="Thomas B.C."/>
            <person name="Malmstrom R."/>
            <person name="Stieglmeier M."/>
            <person name="Klingl A."/>
            <person name="Woyke T."/>
            <person name="Ryan C.M."/>
            <person name="Banfield J.F."/>
        </authorList>
    </citation>
    <scope>NUCLEOTIDE SEQUENCE [LARGE SCALE GENOMIC DNA]</scope>
    <source>
        <strain evidence="4">CG08_land_8_20_14_0_20_40_16</strain>
    </source>
</reference>
<dbReference type="Gene3D" id="3.40.50.1580">
    <property type="entry name" value="Nucleoside phosphorylase domain"/>
    <property type="match status" value="1"/>
</dbReference>
<keyword evidence="2" id="KW-0808">Transferase</keyword>
<dbReference type="GO" id="GO:0009116">
    <property type="term" value="P:nucleoside metabolic process"/>
    <property type="evidence" value="ECO:0007669"/>
    <property type="project" value="InterPro"/>
</dbReference>
<dbReference type="InterPro" id="IPR000845">
    <property type="entry name" value="Nucleoside_phosphorylase_d"/>
</dbReference>
<sequence>MSFPIALITGTGMDELFSPKTEEKTGLPVFKTELKHVARTTHGGPVRAQIVRGDGLEFLWLDRHNSSKRYCCPHEINSAAYMKMLYDNGVQFIFATSAVGGINRAGFDRLEVGSLVIPEDFIDLTKGSYTFNNPAHTHPLAFYRPPAGLFCPEMAKLFPEADIQKGGIYTSVPGPRYETRAEIAMIKNFHPEARLLGMTIPPEASLAREIAVHYCPICIVADLPLEEGSVNGSSVEDVVRQAKKAVLTAILSVMHKVPEVSAGWQCDCGKMDPVFKILQSA</sequence>
<dbReference type="GO" id="GO:0005829">
    <property type="term" value="C:cytosol"/>
    <property type="evidence" value="ECO:0007669"/>
    <property type="project" value="TreeGrafter"/>
</dbReference>
<accession>A0A2H0YWM7</accession>
<dbReference type="GO" id="GO:0017061">
    <property type="term" value="F:S-methyl-5-thioadenosine phosphorylase activity"/>
    <property type="evidence" value="ECO:0007669"/>
    <property type="project" value="InterPro"/>
</dbReference>